<proteinExistence type="predicted"/>
<reference evidence="2" key="2">
    <citation type="submission" date="2023-11" db="UniProtKB">
        <authorList>
            <consortium name="WormBaseParasite"/>
        </authorList>
    </citation>
    <scope>IDENTIFICATION</scope>
</reference>
<sequence>MELSNLGKFPINGSPWEIADYLECFDAWCISKNVRDDKIPANFITTIGLDAYSLVKTLALPDKPISLSYVKIRELLINHFHVTTFETRERAHFNKLVLTPNQRIRDFILQL</sequence>
<dbReference type="Proteomes" id="UP000050795">
    <property type="component" value="Unassembled WGS sequence"/>
</dbReference>
<name>A0AA85JSG6_TRIRE</name>
<organism evidence="1 2">
    <name type="scientific">Trichobilharzia regenti</name>
    <name type="common">Nasal bird schistosome</name>
    <dbReference type="NCBI Taxonomy" id="157069"/>
    <lineage>
        <taxon>Eukaryota</taxon>
        <taxon>Metazoa</taxon>
        <taxon>Spiralia</taxon>
        <taxon>Lophotrochozoa</taxon>
        <taxon>Platyhelminthes</taxon>
        <taxon>Trematoda</taxon>
        <taxon>Digenea</taxon>
        <taxon>Strigeidida</taxon>
        <taxon>Schistosomatoidea</taxon>
        <taxon>Schistosomatidae</taxon>
        <taxon>Trichobilharzia</taxon>
    </lineage>
</organism>
<dbReference type="WBParaSite" id="TREG1_54440.1">
    <property type="protein sequence ID" value="TREG1_54440.1"/>
    <property type="gene ID" value="TREG1_54440"/>
</dbReference>
<keyword evidence="1" id="KW-1185">Reference proteome</keyword>
<reference evidence="1" key="1">
    <citation type="submission" date="2022-06" db="EMBL/GenBank/DDBJ databases">
        <authorList>
            <person name="Berger JAMES D."/>
            <person name="Berger JAMES D."/>
        </authorList>
    </citation>
    <scope>NUCLEOTIDE SEQUENCE [LARGE SCALE GENOMIC DNA]</scope>
</reference>
<protein>
    <submittedName>
        <fullName evidence="2">Uncharacterized protein</fullName>
    </submittedName>
</protein>
<accession>A0AA85JSG6</accession>
<evidence type="ECO:0000313" key="2">
    <source>
        <dbReference type="WBParaSite" id="TREG1_54440.1"/>
    </source>
</evidence>
<dbReference type="AlphaFoldDB" id="A0AA85JSG6"/>
<evidence type="ECO:0000313" key="1">
    <source>
        <dbReference type="Proteomes" id="UP000050795"/>
    </source>
</evidence>